<dbReference type="Gene3D" id="3.20.20.140">
    <property type="entry name" value="Metal-dependent hydrolases"/>
    <property type="match status" value="1"/>
</dbReference>
<gene>
    <name evidence="1" type="ORF">LUCI_4827</name>
</gene>
<dbReference type="Proteomes" id="UP000277811">
    <property type="component" value="Unassembled WGS sequence"/>
</dbReference>
<dbReference type="PIRSF" id="PIRSF021898">
    <property type="entry name" value="UCP021898"/>
    <property type="match status" value="1"/>
</dbReference>
<dbReference type="OrthoDB" id="9802809at2"/>
<reference evidence="1 2" key="1">
    <citation type="submission" date="2018-06" db="EMBL/GenBank/DDBJ databases">
        <authorList>
            <person name="Strepis N."/>
        </authorList>
    </citation>
    <scope>NUCLEOTIDE SEQUENCE [LARGE SCALE GENOMIC DNA]</scope>
    <source>
        <strain evidence="1">LUCI</strain>
    </source>
</reference>
<name>A0A498RHG5_9FIRM</name>
<proteinExistence type="predicted"/>
<dbReference type="EMBL" id="UPPP01000127">
    <property type="protein sequence ID" value="VBB09532.1"/>
    <property type="molecule type" value="Genomic_DNA"/>
</dbReference>
<protein>
    <submittedName>
        <fullName evidence="1">Metal-dependent hydrolase</fullName>
    </submittedName>
</protein>
<sequence length="297" mass="32967">MKVDIRNLLQGAYDLHVHSGPDVMPRKLDDLDLAERVKKFGMKGYAIKSHYNSTAARAKLINKLYPDVSAVGTISLNNAVGGLNWAAVEMAARDGAKLVWMPTVDAANEQEHFKIHKPEKMPYWAALQMEMIAQGRTQPSIGILDNGQLKSSVLAILDVIAHYNLILATGHLGKQEVFALVKAAKEHKVQKIIVTHPDFPSTRLSKGEQKELAEWGAYMEHCFTTPQTGKTSWEEVYAEIRYVGVENCVISTDLGQPHGLYPDEGLELFAANLLANGFTDKDVKKMFVENPAQLIED</sequence>
<dbReference type="SUPFAM" id="SSF51556">
    <property type="entry name" value="Metallo-dependent hydrolases"/>
    <property type="match status" value="1"/>
</dbReference>
<dbReference type="RefSeq" id="WP_122630312.1">
    <property type="nucleotide sequence ID" value="NZ_UPPP01000127.1"/>
</dbReference>
<dbReference type="AlphaFoldDB" id="A0A498RHG5"/>
<keyword evidence="1" id="KW-0378">Hydrolase</keyword>
<evidence type="ECO:0000313" key="2">
    <source>
        <dbReference type="Proteomes" id="UP000277811"/>
    </source>
</evidence>
<dbReference type="InterPro" id="IPR032466">
    <property type="entry name" value="Metal_Hydrolase"/>
</dbReference>
<dbReference type="GO" id="GO:0016787">
    <property type="term" value="F:hydrolase activity"/>
    <property type="evidence" value="ECO:0007669"/>
    <property type="project" value="UniProtKB-KW"/>
</dbReference>
<dbReference type="InterPro" id="IPR016797">
    <property type="entry name" value="UCP021898"/>
</dbReference>
<dbReference type="Pfam" id="PF19799">
    <property type="entry name" value="DUF6282"/>
    <property type="match status" value="1"/>
</dbReference>
<evidence type="ECO:0000313" key="1">
    <source>
        <dbReference type="EMBL" id="VBB09532.1"/>
    </source>
</evidence>
<organism evidence="1 2">
    <name type="scientific">Lucifera butyrica</name>
    <dbReference type="NCBI Taxonomy" id="1351585"/>
    <lineage>
        <taxon>Bacteria</taxon>
        <taxon>Bacillati</taxon>
        <taxon>Bacillota</taxon>
        <taxon>Negativicutes</taxon>
        <taxon>Veillonellales</taxon>
        <taxon>Veillonellaceae</taxon>
        <taxon>Lucifera</taxon>
    </lineage>
</organism>
<dbReference type="InterPro" id="IPR046249">
    <property type="entry name" value="DUF6282"/>
</dbReference>
<accession>A0A498RHG5</accession>
<keyword evidence="2" id="KW-1185">Reference proteome</keyword>